<feature type="compositionally biased region" description="Low complexity" evidence="1">
    <location>
        <begin position="25"/>
        <end position="34"/>
    </location>
</feature>
<accession>A0A843WK93</accession>
<evidence type="ECO:0000256" key="1">
    <source>
        <dbReference type="SAM" id="MobiDB-lite"/>
    </source>
</evidence>
<protein>
    <submittedName>
        <fullName evidence="2">Uncharacterized protein</fullName>
    </submittedName>
</protein>
<evidence type="ECO:0000313" key="2">
    <source>
        <dbReference type="EMBL" id="MQM10249.1"/>
    </source>
</evidence>
<dbReference type="Proteomes" id="UP000652761">
    <property type="component" value="Unassembled WGS sequence"/>
</dbReference>
<organism evidence="2 3">
    <name type="scientific">Colocasia esculenta</name>
    <name type="common">Wild taro</name>
    <name type="synonym">Arum esculentum</name>
    <dbReference type="NCBI Taxonomy" id="4460"/>
    <lineage>
        <taxon>Eukaryota</taxon>
        <taxon>Viridiplantae</taxon>
        <taxon>Streptophyta</taxon>
        <taxon>Embryophyta</taxon>
        <taxon>Tracheophyta</taxon>
        <taxon>Spermatophyta</taxon>
        <taxon>Magnoliopsida</taxon>
        <taxon>Liliopsida</taxon>
        <taxon>Araceae</taxon>
        <taxon>Aroideae</taxon>
        <taxon>Colocasieae</taxon>
        <taxon>Colocasia</taxon>
    </lineage>
</organism>
<feature type="region of interest" description="Disordered" evidence="1">
    <location>
        <begin position="8"/>
        <end position="34"/>
    </location>
</feature>
<feature type="region of interest" description="Disordered" evidence="1">
    <location>
        <begin position="87"/>
        <end position="130"/>
    </location>
</feature>
<reference evidence="2" key="1">
    <citation type="submission" date="2017-07" db="EMBL/GenBank/DDBJ databases">
        <title>Taro Niue Genome Assembly and Annotation.</title>
        <authorList>
            <person name="Atibalentja N."/>
            <person name="Keating K."/>
            <person name="Fields C.J."/>
        </authorList>
    </citation>
    <scope>NUCLEOTIDE SEQUENCE</scope>
    <source>
        <strain evidence="2">Niue_2</strain>
        <tissue evidence="2">Leaf</tissue>
    </source>
</reference>
<dbReference type="OrthoDB" id="974159at2759"/>
<keyword evidence="3" id="KW-1185">Reference proteome</keyword>
<name>A0A843WK93_COLES</name>
<comment type="caution">
    <text evidence="2">The sequence shown here is derived from an EMBL/GenBank/DDBJ whole genome shotgun (WGS) entry which is preliminary data.</text>
</comment>
<dbReference type="AlphaFoldDB" id="A0A843WK93"/>
<gene>
    <name evidence="2" type="ORF">Taro_043136</name>
</gene>
<feature type="region of interest" description="Disordered" evidence="1">
    <location>
        <begin position="46"/>
        <end position="67"/>
    </location>
</feature>
<sequence>MASIRAAVTSARAFPRRQIPPSLPPAHSAAASSSEGCIAGGVSSLAAEDVPGSTPEASGVGGGSDRSSGLGTLSSLFARSSTSSIPKYAGKDGGVESGSGGRSRFAASWSRMRPVRPAESGSSVGSGRAREVTPEMASLIKRLHDEGYLKNNFLQEVDSNRIVANGYARGVLVTAAERFGEDNQEIAKWLSGSSLKKVALCGCPCTERKMVFAAKRLRSFFCIQEDIVCRGCPMKNSCKFVNQNVNREGKLILADVLRVLTACPWDSVPSSLKLQKELNHSVAKSLKEVMSLSA</sequence>
<evidence type="ECO:0000313" key="3">
    <source>
        <dbReference type="Proteomes" id="UP000652761"/>
    </source>
</evidence>
<proteinExistence type="predicted"/>
<feature type="compositionally biased region" description="Low complexity" evidence="1">
    <location>
        <begin position="102"/>
        <end position="111"/>
    </location>
</feature>
<dbReference type="EMBL" id="NMUH01004621">
    <property type="protein sequence ID" value="MQM10249.1"/>
    <property type="molecule type" value="Genomic_DNA"/>
</dbReference>